<dbReference type="RefSeq" id="WP_179537296.1">
    <property type="nucleotide sequence ID" value="NZ_JACBYW010000011.1"/>
</dbReference>
<evidence type="ECO:0000313" key="4">
    <source>
        <dbReference type="EMBL" id="NYH80991.1"/>
    </source>
</evidence>
<name>A0A852Z2H2_9ACTN</name>
<evidence type="ECO:0000256" key="1">
    <source>
        <dbReference type="ARBA" id="ARBA00006499"/>
    </source>
</evidence>
<dbReference type="AlphaFoldDB" id="A0A852Z2H2"/>
<comment type="similarity">
    <text evidence="1">Belongs to the AB hydrolase superfamily. AB hydrolase 2 family.</text>
</comment>
<dbReference type="GO" id="GO:0016787">
    <property type="term" value="F:hydrolase activity"/>
    <property type="evidence" value="ECO:0007669"/>
    <property type="project" value="UniProtKB-KW"/>
</dbReference>
<comment type="caution">
    <text evidence="4">The sequence shown here is derived from an EMBL/GenBank/DDBJ whole genome shotgun (WGS) entry which is preliminary data.</text>
</comment>
<keyword evidence="5" id="KW-1185">Reference proteome</keyword>
<accession>A0A852Z2H2</accession>
<dbReference type="InterPro" id="IPR003140">
    <property type="entry name" value="PLipase/COase/thioEstase"/>
</dbReference>
<dbReference type="PANTHER" id="PTHR10655">
    <property type="entry name" value="LYSOPHOSPHOLIPASE-RELATED"/>
    <property type="match status" value="1"/>
</dbReference>
<dbReference type="Proteomes" id="UP000548304">
    <property type="component" value="Unassembled WGS sequence"/>
</dbReference>
<reference evidence="4 5" key="1">
    <citation type="submission" date="2020-07" db="EMBL/GenBank/DDBJ databases">
        <title>Genomic Encyclopedia of Type Strains, Phase III (KMG-III): the genomes of soil and plant-associated and newly described type strains.</title>
        <authorList>
            <person name="Whitman W."/>
        </authorList>
    </citation>
    <scope>NUCLEOTIDE SEQUENCE [LARGE SCALE GENOMIC DNA]</scope>
    <source>
        <strain evidence="4 5">CECT 8576</strain>
    </source>
</reference>
<keyword evidence="2" id="KW-0378">Hydrolase</keyword>
<feature type="domain" description="Phospholipase/carboxylesterase/thioesterase" evidence="3">
    <location>
        <begin position="15"/>
        <end position="204"/>
    </location>
</feature>
<evidence type="ECO:0000256" key="2">
    <source>
        <dbReference type="ARBA" id="ARBA00022801"/>
    </source>
</evidence>
<sequence>MTSNGLFLRHGFAEGEPGSPVLLLLHGTGGGPEDIAVLGQRIAPSATLLAPAGPVSENGAARWFRRHAEGVFDEADVRERTEELAEFVRRAREHYGLTDRRIVAAGFSNGANIAAAMTLLRPDVLSEAVLFAAMLPVGDPPWHELTGSRVWMSNGERDPMAPLPAVDRLTGTLRERGAEVTAHRHRGGHEITGEALERAAAWLNT</sequence>
<organism evidence="4 5">
    <name type="scientific">Actinopolyspora biskrensis</name>
    <dbReference type="NCBI Taxonomy" id="1470178"/>
    <lineage>
        <taxon>Bacteria</taxon>
        <taxon>Bacillati</taxon>
        <taxon>Actinomycetota</taxon>
        <taxon>Actinomycetes</taxon>
        <taxon>Actinopolysporales</taxon>
        <taxon>Actinopolysporaceae</taxon>
        <taxon>Actinopolyspora</taxon>
    </lineage>
</organism>
<proteinExistence type="inferred from homology"/>
<evidence type="ECO:0000313" key="5">
    <source>
        <dbReference type="Proteomes" id="UP000548304"/>
    </source>
</evidence>
<dbReference type="InterPro" id="IPR029058">
    <property type="entry name" value="AB_hydrolase_fold"/>
</dbReference>
<dbReference type="Pfam" id="PF02230">
    <property type="entry name" value="Abhydrolase_2"/>
    <property type="match status" value="1"/>
</dbReference>
<evidence type="ECO:0000259" key="3">
    <source>
        <dbReference type="Pfam" id="PF02230"/>
    </source>
</evidence>
<dbReference type="InterPro" id="IPR050565">
    <property type="entry name" value="LYPA1-2/EST-like"/>
</dbReference>
<dbReference type="SUPFAM" id="SSF53474">
    <property type="entry name" value="alpha/beta-Hydrolases"/>
    <property type="match status" value="1"/>
</dbReference>
<dbReference type="PANTHER" id="PTHR10655:SF17">
    <property type="entry name" value="LYSOPHOSPHOLIPASE-LIKE PROTEIN 1"/>
    <property type="match status" value="1"/>
</dbReference>
<dbReference type="Gene3D" id="3.40.50.1820">
    <property type="entry name" value="alpha/beta hydrolase"/>
    <property type="match status" value="1"/>
</dbReference>
<dbReference type="EMBL" id="JACBYW010000011">
    <property type="protein sequence ID" value="NYH80991.1"/>
    <property type="molecule type" value="Genomic_DNA"/>
</dbReference>
<gene>
    <name evidence="4" type="ORF">FHR84_004364</name>
</gene>
<protein>
    <submittedName>
        <fullName evidence="4">Phospholipase/carboxylesterase</fullName>
    </submittedName>
</protein>